<keyword evidence="1" id="KW-0812">Transmembrane</keyword>
<keyword evidence="1" id="KW-0472">Membrane</keyword>
<dbReference type="Proteomes" id="UP000326939">
    <property type="component" value="Chromosome 19"/>
</dbReference>
<protein>
    <submittedName>
        <fullName evidence="2">Uncharacterized protein</fullName>
    </submittedName>
</protein>
<reference evidence="3" key="1">
    <citation type="journal article" date="2019" name="Gigascience">
        <title>De novo genome assembly of the endangered Acer yangbiense, a plant species with extremely small populations endemic to Yunnan Province, China.</title>
        <authorList>
            <person name="Yang J."/>
            <person name="Wariss H.M."/>
            <person name="Tao L."/>
            <person name="Zhang R."/>
            <person name="Yun Q."/>
            <person name="Hollingsworth P."/>
            <person name="Dao Z."/>
            <person name="Luo G."/>
            <person name="Guo H."/>
            <person name="Ma Y."/>
            <person name="Sun W."/>
        </authorList>
    </citation>
    <scope>NUCLEOTIDE SEQUENCE [LARGE SCALE GENOMIC DNA]</scope>
    <source>
        <strain evidence="3">cv. br00</strain>
    </source>
</reference>
<name>A0A5N5J2D7_9ROSI</name>
<evidence type="ECO:0000313" key="2">
    <source>
        <dbReference type="EMBL" id="KAB5512300.1"/>
    </source>
</evidence>
<comment type="caution">
    <text evidence="2">The sequence shown here is derived from an EMBL/GenBank/DDBJ whole genome shotgun (WGS) entry which is preliminary data.</text>
</comment>
<keyword evidence="1" id="KW-1133">Transmembrane helix</keyword>
<organism evidence="2 3">
    <name type="scientific">Salix brachista</name>
    <dbReference type="NCBI Taxonomy" id="2182728"/>
    <lineage>
        <taxon>Eukaryota</taxon>
        <taxon>Viridiplantae</taxon>
        <taxon>Streptophyta</taxon>
        <taxon>Embryophyta</taxon>
        <taxon>Tracheophyta</taxon>
        <taxon>Spermatophyta</taxon>
        <taxon>Magnoliopsida</taxon>
        <taxon>eudicotyledons</taxon>
        <taxon>Gunneridae</taxon>
        <taxon>Pentapetalae</taxon>
        <taxon>rosids</taxon>
        <taxon>fabids</taxon>
        <taxon>Malpighiales</taxon>
        <taxon>Salicaceae</taxon>
        <taxon>Saliceae</taxon>
        <taxon>Salix</taxon>
    </lineage>
</organism>
<accession>A0A5N5J2D7</accession>
<dbReference type="EMBL" id="VDCV01000019">
    <property type="protein sequence ID" value="KAB5512300.1"/>
    <property type="molecule type" value="Genomic_DNA"/>
</dbReference>
<dbReference type="AlphaFoldDB" id="A0A5N5J2D7"/>
<proteinExistence type="predicted"/>
<sequence length="149" mass="16969">MRTTPPSLLSLAIDTAILHISTFSDLSFIPDHIILDLFLVLLFSSFLPSFIFQFSMKYKHGIFHIYIKLTREGNSNEIKPFRLWRSIGERTLKAGKLTEKVLKLFVATGNDEVLAFIHALNIQHVVTPVLPTSESYLKNFHSILPEVLS</sequence>
<keyword evidence="3" id="KW-1185">Reference proteome</keyword>
<evidence type="ECO:0000256" key="1">
    <source>
        <dbReference type="SAM" id="Phobius"/>
    </source>
</evidence>
<gene>
    <name evidence="2" type="ORF">DKX38_029328</name>
</gene>
<feature type="transmembrane region" description="Helical" evidence="1">
    <location>
        <begin position="33"/>
        <end position="52"/>
    </location>
</feature>
<evidence type="ECO:0000313" key="3">
    <source>
        <dbReference type="Proteomes" id="UP000326939"/>
    </source>
</evidence>